<name>A0A820BE01_9BILA</name>
<evidence type="ECO:0000313" key="4">
    <source>
        <dbReference type="EMBL" id="CAF4420985.1"/>
    </source>
</evidence>
<dbReference type="EMBL" id="CAJOBF010006203">
    <property type="protein sequence ID" value="CAF4199398.1"/>
    <property type="molecule type" value="Genomic_DNA"/>
</dbReference>
<organism evidence="3 5">
    <name type="scientific">Rotaria magnacalcarata</name>
    <dbReference type="NCBI Taxonomy" id="392030"/>
    <lineage>
        <taxon>Eukaryota</taxon>
        <taxon>Metazoa</taxon>
        <taxon>Spiralia</taxon>
        <taxon>Gnathifera</taxon>
        <taxon>Rotifera</taxon>
        <taxon>Eurotatoria</taxon>
        <taxon>Bdelloidea</taxon>
        <taxon>Philodinida</taxon>
        <taxon>Philodinidae</taxon>
        <taxon>Rotaria</taxon>
    </lineage>
</organism>
<evidence type="ECO:0000259" key="1">
    <source>
        <dbReference type="PROSITE" id="PS50127"/>
    </source>
</evidence>
<dbReference type="Pfam" id="PF00179">
    <property type="entry name" value="UQ_con"/>
    <property type="match status" value="1"/>
</dbReference>
<dbReference type="Proteomes" id="UP000681967">
    <property type="component" value="Unassembled WGS sequence"/>
</dbReference>
<feature type="domain" description="UBC core" evidence="1">
    <location>
        <begin position="43"/>
        <end position="220"/>
    </location>
</feature>
<protein>
    <recommendedName>
        <fullName evidence="1">UBC core domain-containing protein</fullName>
    </recommendedName>
</protein>
<dbReference type="PROSITE" id="PS50127">
    <property type="entry name" value="UBC_2"/>
    <property type="match status" value="1"/>
</dbReference>
<dbReference type="EMBL" id="CAJOBH010060215">
    <property type="protein sequence ID" value="CAF4420985.1"/>
    <property type="molecule type" value="Genomic_DNA"/>
</dbReference>
<dbReference type="InterPro" id="IPR050113">
    <property type="entry name" value="Ub_conjugating_enzyme"/>
</dbReference>
<reference evidence="3" key="1">
    <citation type="submission" date="2021-02" db="EMBL/GenBank/DDBJ databases">
        <authorList>
            <person name="Nowell W R."/>
        </authorList>
    </citation>
    <scope>NUCLEOTIDE SEQUENCE</scope>
</reference>
<sequence length="223" mass="25584">MPADNSTYFKSKTTSAQSSKFHFDFIHVLDYFISTLSMPISAPQVWKELTRLRLLGPNGQSPGIFIVDESPFKEEDGEEATASDEHDFIAGRILPTADIYKEGAYRLEMKFSSEYPFKPPEVRFTTPIYHLNVDKDVQLLNNTTMTFMLALKGLVCIPILRATEDWTANTSLADVVKAIVDIINHPKIDYAMSPEIHKEYLEKRDEYERKAREMVREKALPRT</sequence>
<proteinExistence type="predicted"/>
<dbReference type="PANTHER" id="PTHR24067">
    <property type="entry name" value="UBIQUITIN-CONJUGATING ENZYME E2"/>
    <property type="match status" value="1"/>
</dbReference>
<comment type="caution">
    <text evidence="3">The sequence shown here is derived from an EMBL/GenBank/DDBJ whole genome shotgun (WGS) entry which is preliminary data.</text>
</comment>
<dbReference type="EMBL" id="CAJOBJ010013179">
    <property type="protein sequence ID" value="CAF4169391.1"/>
    <property type="molecule type" value="Genomic_DNA"/>
</dbReference>
<dbReference type="InterPro" id="IPR016135">
    <property type="entry name" value="UBQ-conjugating_enzyme/RWD"/>
</dbReference>
<dbReference type="Proteomes" id="UP000663842">
    <property type="component" value="Unassembled WGS sequence"/>
</dbReference>
<evidence type="ECO:0000313" key="2">
    <source>
        <dbReference type="EMBL" id="CAF4169391.1"/>
    </source>
</evidence>
<dbReference type="SUPFAM" id="SSF54495">
    <property type="entry name" value="UBC-like"/>
    <property type="match status" value="1"/>
</dbReference>
<accession>A0A820BE01</accession>
<dbReference type="SMART" id="SM00212">
    <property type="entry name" value="UBCc"/>
    <property type="match status" value="1"/>
</dbReference>
<dbReference type="AlphaFoldDB" id="A0A820BE01"/>
<evidence type="ECO:0000313" key="3">
    <source>
        <dbReference type="EMBL" id="CAF4199398.1"/>
    </source>
</evidence>
<dbReference type="InterPro" id="IPR000608">
    <property type="entry name" value="UBC"/>
</dbReference>
<evidence type="ECO:0000313" key="5">
    <source>
        <dbReference type="Proteomes" id="UP000663842"/>
    </source>
</evidence>
<dbReference type="Gene3D" id="3.10.110.10">
    <property type="entry name" value="Ubiquitin Conjugating Enzyme"/>
    <property type="match status" value="1"/>
</dbReference>
<dbReference type="Proteomes" id="UP000681720">
    <property type="component" value="Unassembled WGS sequence"/>
</dbReference>
<gene>
    <name evidence="4" type="ORF">BYL167_LOCUS32464</name>
    <name evidence="2" type="ORF">GIL414_LOCUS20294</name>
    <name evidence="3" type="ORF">UXM345_LOCUS27917</name>
</gene>